<feature type="region of interest" description="Disordered" evidence="2">
    <location>
        <begin position="159"/>
        <end position="200"/>
    </location>
</feature>
<feature type="region of interest" description="Disordered" evidence="2">
    <location>
        <begin position="104"/>
        <end position="123"/>
    </location>
</feature>
<proteinExistence type="predicted"/>
<dbReference type="Proteomes" id="UP001017257">
    <property type="component" value="Plasmid pR24_1"/>
</dbReference>
<organism evidence="3 4">
    <name type="scientific">Microvirga terrae</name>
    <dbReference type="NCBI Taxonomy" id="2740529"/>
    <lineage>
        <taxon>Bacteria</taxon>
        <taxon>Pseudomonadati</taxon>
        <taxon>Pseudomonadota</taxon>
        <taxon>Alphaproteobacteria</taxon>
        <taxon>Hyphomicrobiales</taxon>
        <taxon>Methylobacteriaceae</taxon>
        <taxon>Microvirga</taxon>
    </lineage>
</organism>
<evidence type="ECO:0000256" key="1">
    <source>
        <dbReference type="SAM" id="Coils"/>
    </source>
</evidence>
<evidence type="ECO:0000313" key="3">
    <source>
        <dbReference type="EMBL" id="UVF22462.1"/>
    </source>
</evidence>
<evidence type="ECO:0008006" key="5">
    <source>
        <dbReference type="Google" id="ProtNLM"/>
    </source>
</evidence>
<accession>A0ABY5S345</accession>
<name>A0ABY5S345_9HYPH</name>
<keyword evidence="3" id="KW-0614">Plasmid</keyword>
<sequence>MFQESAPRLLNAHRGLILALSLSAAAGWSSFAIVRHTSATVGRQLQDQVASLQVTQTQLVAEQTKTQISLSEMAQLRAELATAHREINRLSQSREQARVEYPPVRPDAKGANRQPNDVTRDVSRTDSIGEKTGAIQKDKAASAKLLEKQARNLQVAAVGMSSPSIQKAAVKPRGKERVDVSEPDTAALRQLVRSTETPGR</sequence>
<geneLocation type="plasmid" evidence="3 4">
    <name>pR24_1</name>
</geneLocation>
<feature type="coiled-coil region" evidence="1">
    <location>
        <begin position="73"/>
        <end position="100"/>
    </location>
</feature>
<keyword evidence="1" id="KW-0175">Coiled coil</keyword>
<gene>
    <name evidence="3" type="ORF">HPT29_025245</name>
</gene>
<reference evidence="3" key="1">
    <citation type="submission" date="2022-08" db="EMBL/GenBank/DDBJ databases">
        <title>Microvirga terrae sp. nov., isolated from soil.</title>
        <authorList>
            <person name="Kim K.H."/>
            <person name="Seo Y.L."/>
            <person name="Kim J.M."/>
            <person name="Lee J.K."/>
            <person name="Han D.M."/>
            <person name="Jeon C.O."/>
        </authorList>
    </citation>
    <scope>NUCLEOTIDE SEQUENCE</scope>
    <source>
        <strain evidence="3">R24</strain>
        <plasmid evidence="3">pR24_1</plasmid>
    </source>
</reference>
<protein>
    <recommendedName>
        <fullName evidence="5">Secreted protein</fullName>
    </recommendedName>
</protein>
<dbReference type="RefSeq" id="WP_173948959.1">
    <property type="nucleotide sequence ID" value="NZ_CP102846.1"/>
</dbReference>
<evidence type="ECO:0000256" key="2">
    <source>
        <dbReference type="SAM" id="MobiDB-lite"/>
    </source>
</evidence>
<evidence type="ECO:0000313" key="4">
    <source>
        <dbReference type="Proteomes" id="UP001017257"/>
    </source>
</evidence>
<keyword evidence="4" id="KW-1185">Reference proteome</keyword>
<dbReference type="EMBL" id="CP102846">
    <property type="protein sequence ID" value="UVF22462.1"/>
    <property type="molecule type" value="Genomic_DNA"/>
</dbReference>